<gene>
    <name evidence="1" type="ORF">PENTCL1PPCAC_566</name>
</gene>
<feature type="non-terminal residue" evidence="1">
    <location>
        <position position="106"/>
    </location>
</feature>
<reference evidence="1" key="1">
    <citation type="submission" date="2023-10" db="EMBL/GenBank/DDBJ databases">
        <title>Genome assembly of Pristionchus species.</title>
        <authorList>
            <person name="Yoshida K."/>
            <person name="Sommer R.J."/>
        </authorList>
    </citation>
    <scope>NUCLEOTIDE SEQUENCE</scope>
    <source>
        <strain evidence="1">RS0144</strain>
    </source>
</reference>
<sequence length="106" mass="11944">LVTFIIFTIFSLCLILSGWSVFSTRRPTQKLVLTTPINSQWISTSNRTARFPTNSFKKATMLMMRNPVRKQSRAISHNPRGAERLGNGSRTFSNCCVHHFPVGSSV</sequence>
<protein>
    <submittedName>
        <fullName evidence="1">Uncharacterized protein</fullName>
    </submittedName>
</protein>
<feature type="non-terminal residue" evidence="1">
    <location>
        <position position="1"/>
    </location>
</feature>
<keyword evidence="2" id="KW-1185">Reference proteome</keyword>
<dbReference type="AlphaFoldDB" id="A0AAV5S6H5"/>
<dbReference type="EMBL" id="BTSX01000001">
    <property type="protein sequence ID" value="GMS78391.1"/>
    <property type="molecule type" value="Genomic_DNA"/>
</dbReference>
<comment type="caution">
    <text evidence="1">The sequence shown here is derived from an EMBL/GenBank/DDBJ whole genome shotgun (WGS) entry which is preliminary data.</text>
</comment>
<organism evidence="1 2">
    <name type="scientific">Pristionchus entomophagus</name>
    <dbReference type="NCBI Taxonomy" id="358040"/>
    <lineage>
        <taxon>Eukaryota</taxon>
        <taxon>Metazoa</taxon>
        <taxon>Ecdysozoa</taxon>
        <taxon>Nematoda</taxon>
        <taxon>Chromadorea</taxon>
        <taxon>Rhabditida</taxon>
        <taxon>Rhabditina</taxon>
        <taxon>Diplogasteromorpha</taxon>
        <taxon>Diplogasteroidea</taxon>
        <taxon>Neodiplogasteridae</taxon>
        <taxon>Pristionchus</taxon>
    </lineage>
</organism>
<name>A0AAV5S6H5_9BILA</name>
<evidence type="ECO:0000313" key="1">
    <source>
        <dbReference type="EMBL" id="GMS78391.1"/>
    </source>
</evidence>
<evidence type="ECO:0000313" key="2">
    <source>
        <dbReference type="Proteomes" id="UP001432027"/>
    </source>
</evidence>
<dbReference type="Proteomes" id="UP001432027">
    <property type="component" value="Unassembled WGS sequence"/>
</dbReference>
<accession>A0AAV5S6H5</accession>
<proteinExistence type="predicted"/>